<dbReference type="SUPFAM" id="SSF103473">
    <property type="entry name" value="MFS general substrate transporter"/>
    <property type="match status" value="1"/>
</dbReference>
<dbReference type="eggNOG" id="KOG0254">
    <property type="taxonomic scope" value="Eukaryota"/>
</dbReference>
<keyword evidence="5 6" id="KW-0472">Membrane</keyword>
<reference evidence="8 9" key="1">
    <citation type="submission" date="2013-03" db="EMBL/GenBank/DDBJ databases">
        <title>The Genome Sequence of Cladophialophora yegresii CBS 114405.</title>
        <authorList>
            <consortium name="The Broad Institute Genomics Platform"/>
            <person name="Cuomo C."/>
            <person name="de Hoog S."/>
            <person name="Gorbushina A."/>
            <person name="Walker B."/>
            <person name="Young S.K."/>
            <person name="Zeng Q."/>
            <person name="Gargeya S."/>
            <person name="Fitzgerald M."/>
            <person name="Haas B."/>
            <person name="Abouelleil A."/>
            <person name="Allen A.W."/>
            <person name="Alvarado L."/>
            <person name="Arachchi H.M."/>
            <person name="Berlin A.M."/>
            <person name="Chapman S.B."/>
            <person name="Gainer-Dewar J."/>
            <person name="Goldberg J."/>
            <person name="Griggs A."/>
            <person name="Gujja S."/>
            <person name="Hansen M."/>
            <person name="Howarth C."/>
            <person name="Imamovic A."/>
            <person name="Ireland A."/>
            <person name="Larimer J."/>
            <person name="McCowan C."/>
            <person name="Murphy C."/>
            <person name="Pearson M."/>
            <person name="Poon T.W."/>
            <person name="Priest M."/>
            <person name="Roberts A."/>
            <person name="Saif S."/>
            <person name="Shea T."/>
            <person name="Sisk P."/>
            <person name="Sykes S."/>
            <person name="Wortman J."/>
            <person name="Nusbaum C."/>
            <person name="Birren B."/>
        </authorList>
    </citation>
    <scope>NUCLEOTIDE SEQUENCE [LARGE SCALE GENOMIC DNA]</scope>
    <source>
        <strain evidence="8 9">CBS 114405</strain>
    </source>
</reference>
<evidence type="ECO:0000256" key="1">
    <source>
        <dbReference type="ARBA" id="ARBA00004141"/>
    </source>
</evidence>
<evidence type="ECO:0000313" key="9">
    <source>
        <dbReference type="Proteomes" id="UP000019473"/>
    </source>
</evidence>
<keyword evidence="9" id="KW-1185">Reference proteome</keyword>
<dbReference type="OrthoDB" id="10021397at2759"/>
<evidence type="ECO:0000256" key="3">
    <source>
        <dbReference type="ARBA" id="ARBA00022692"/>
    </source>
</evidence>
<dbReference type="EMBL" id="AMGW01000005">
    <property type="protein sequence ID" value="EXJ56436.1"/>
    <property type="molecule type" value="Genomic_DNA"/>
</dbReference>
<feature type="transmembrane region" description="Helical" evidence="6">
    <location>
        <begin position="115"/>
        <end position="139"/>
    </location>
</feature>
<dbReference type="GO" id="GO:0005886">
    <property type="term" value="C:plasma membrane"/>
    <property type="evidence" value="ECO:0007669"/>
    <property type="project" value="TreeGrafter"/>
</dbReference>
<dbReference type="HOGENOM" id="CLU_969791_0_0_1"/>
<keyword evidence="4 6" id="KW-1133">Transmembrane helix</keyword>
<comment type="caution">
    <text evidence="8">The sequence shown here is derived from an EMBL/GenBank/DDBJ whole genome shotgun (WGS) entry which is preliminary data.</text>
</comment>
<keyword evidence="2" id="KW-0813">Transport</keyword>
<dbReference type="GeneID" id="19181355"/>
<dbReference type="STRING" id="1182544.W9VW34"/>
<dbReference type="InterPro" id="IPR011701">
    <property type="entry name" value="MFS"/>
</dbReference>
<evidence type="ECO:0000313" key="8">
    <source>
        <dbReference type="EMBL" id="EXJ56436.1"/>
    </source>
</evidence>
<feature type="transmembrane region" description="Helical" evidence="6">
    <location>
        <begin position="87"/>
        <end position="109"/>
    </location>
</feature>
<accession>W9VW34</accession>
<evidence type="ECO:0000256" key="4">
    <source>
        <dbReference type="ARBA" id="ARBA00022989"/>
    </source>
</evidence>
<name>W9VW34_9EURO</name>
<dbReference type="RefSeq" id="XP_007758970.1">
    <property type="nucleotide sequence ID" value="XM_007760780.1"/>
</dbReference>
<keyword evidence="3 6" id="KW-0812">Transmembrane</keyword>
<feature type="transmembrane region" description="Helical" evidence="6">
    <location>
        <begin position="28"/>
        <end position="52"/>
    </location>
</feature>
<proteinExistence type="predicted"/>
<dbReference type="PROSITE" id="PS50850">
    <property type="entry name" value="MFS"/>
    <property type="match status" value="1"/>
</dbReference>
<evidence type="ECO:0000256" key="5">
    <source>
        <dbReference type="ARBA" id="ARBA00023136"/>
    </source>
</evidence>
<gene>
    <name evidence="8" type="ORF">A1O7_06780</name>
</gene>
<feature type="domain" description="Major facilitator superfamily (MFS) profile" evidence="7">
    <location>
        <begin position="1"/>
        <end position="287"/>
    </location>
</feature>
<dbReference type="InterPro" id="IPR036259">
    <property type="entry name" value="MFS_trans_sf"/>
</dbReference>
<evidence type="ECO:0000259" key="7">
    <source>
        <dbReference type="PROSITE" id="PS50850"/>
    </source>
</evidence>
<dbReference type="Gene3D" id="1.20.1720.10">
    <property type="entry name" value="Multidrug resistance protein D"/>
    <property type="match status" value="1"/>
</dbReference>
<sequence length="287" mass="29932">MSLPTGSPTPAFQSTWGKAYKYFPIKRVFLLTVVIFKLGNTICAVAPSSSFLVLGRMVAGMGGGGAGSVTGAFITIAISVRPQYRAAYMGVLGVTSGTASVVGPLLGGVLNDGPGWQWCFCKISLPLGALAASIMVMTVRQLPSPESDQVPLKEKVVSLDLAGSLRVLGAEDMVAATALTLFSENLGTSIFIAATEAAFTNSLISGLGHNVPKLKPELVVNAGATEIRKLFAKDQIPGILESYLQGCKDSQLVPVACGGAATAVSMLLAVPAIVRSWDDWKHKPHAR</sequence>
<comment type="subcellular location">
    <subcellularLocation>
        <location evidence="1">Membrane</location>
        <topology evidence="1">Multi-pass membrane protein</topology>
    </subcellularLocation>
</comment>
<dbReference type="Proteomes" id="UP000019473">
    <property type="component" value="Unassembled WGS sequence"/>
</dbReference>
<dbReference type="PANTHER" id="PTHR23501">
    <property type="entry name" value="MAJOR FACILITATOR SUPERFAMILY"/>
    <property type="match status" value="1"/>
</dbReference>
<dbReference type="PANTHER" id="PTHR23501:SF177">
    <property type="entry name" value="MAJOR FACILITATOR SUPERFAMILY (MFS) PROFILE DOMAIN-CONTAINING PROTEIN-RELATED"/>
    <property type="match status" value="1"/>
</dbReference>
<dbReference type="Pfam" id="PF07690">
    <property type="entry name" value="MFS_1"/>
    <property type="match status" value="1"/>
</dbReference>
<dbReference type="GO" id="GO:0022857">
    <property type="term" value="F:transmembrane transporter activity"/>
    <property type="evidence" value="ECO:0007669"/>
    <property type="project" value="InterPro"/>
</dbReference>
<evidence type="ECO:0000256" key="2">
    <source>
        <dbReference type="ARBA" id="ARBA00022448"/>
    </source>
</evidence>
<feature type="transmembrane region" description="Helical" evidence="6">
    <location>
        <begin position="58"/>
        <end position="80"/>
    </location>
</feature>
<evidence type="ECO:0000256" key="6">
    <source>
        <dbReference type="SAM" id="Phobius"/>
    </source>
</evidence>
<feature type="transmembrane region" description="Helical" evidence="6">
    <location>
        <begin position="252"/>
        <end position="274"/>
    </location>
</feature>
<protein>
    <recommendedName>
        <fullName evidence="7">Major facilitator superfamily (MFS) profile domain-containing protein</fullName>
    </recommendedName>
</protein>
<organism evidence="8 9">
    <name type="scientific">Cladophialophora yegresii CBS 114405</name>
    <dbReference type="NCBI Taxonomy" id="1182544"/>
    <lineage>
        <taxon>Eukaryota</taxon>
        <taxon>Fungi</taxon>
        <taxon>Dikarya</taxon>
        <taxon>Ascomycota</taxon>
        <taxon>Pezizomycotina</taxon>
        <taxon>Eurotiomycetes</taxon>
        <taxon>Chaetothyriomycetidae</taxon>
        <taxon>Chaetothyriales</taxon>
        <taxon>Herpotrichiellaceae</taxon>
        <taxon>Cladophialophora</taxon>
    </lineage>
</organism>
<dbReference type="InterPro" id="IPR020846">
    <property type="entry name" value="MFS_dom"/>
</dbReference>
<dbReference type="VEuPathDB" id="FungiDB:A1O7_06780"/>
<dbReference type="AlphaFoldDB" id="W9VW34"/>